<gene>
    <name evidence="1" type="ORF">LZC95_19640</name>
</gene>
<dbReference type="EMBL" id="CP089982">
    <property type="protein sequence ID" value="WXA99021.1"/>
    <property type="molecule type" value="Genomic_DNA"/>
</dbReference>
<protein>
    <submittedName>
        <fullName evidence="1">Uncharacterized protein</fullName>
    </submittedName>
</protein>
<sequence length="121" mass="13742">MAAQGICIRVLLLPVDGAVRIEELRERSDLLRLMVLMGGHLERLGRIGSGLEIWRNPHAVRQRRDWNGHTPEEFLEFQDALLIGPLLLVRLAPGQKVVSLTDEDERTWLGIRIEEAVSWAS</sequence>
<evidence type="ECO:0000313" key="2">
    <source>
        <dbReference type="Proteomes" id="UP001379533"/>
    </source>
</evidence>
<organism evidence="1 2">
    <name type="scientific">Pendulispora brunnea</name>
    <dbReference type="NCBI Taxonomy" id="2905690"/>
    <lineage>
        <taxon>Bacteria</taxon>
        <taxon>Pseudomonadati</taxon>
        <taxon>Myxococcota</taxon>
        <taxon>Myxococcia</taxon>
        <taxon>Myxococcales</taxon>
        <taxon>Sorangiineae</taxon>
        <taxon>Pendulisporaceae</taxon>
        <taxon>Pendulispora</taxon>
    </lineage>
</organism>
<dbReference type="RefSeq" id="WP_394849651.1">
    <property type="nucleotide sequence ID" value="NZ_CP089982.1"/>
</dbReference>
<proteinExistence type="predicted"/>
<accession>A0ABZ2KRR9</accession>
<evidence type="ECO:0000313" key="1">
    <source>
        <dbReference type="EMBL" id="WXA99021.1"/>
    </source>
</evidence>
<reference evidence="1 2" key="1">
    <citation type="submission" date="2021-12" db="EMBL/GenBank/DDBJ databases">
        <title>Discovery of the Pendulisporaceae a myxobacterial family with distinct sporulation behavior and unique specialized metabolism.</title>
        <authorList>
            <person name="Garcia R."/>
            <person name="Popoff A."/>
            <person name="Bader C.D."/>
            <person name="Loehr J."/>
            <person name="Walesch S."/>
            <person name="Walt C."/>
            <person name="Boldt J."/>
            <person name="Bunk B."/>
            <person name="Haeckl F.J.F.P.J."/>
            <person name="Gunesch A.P."/>
            <person name="Birkelbach J."/>
            <person name="Nuebel U."/>
            <person name="Pietschmann T."/>
            <person name="Bach T."/>
            <person name="Mueller R."/>
        </authorList>
    </citation>
    <scope>NUCLEOTIDE SEQUENCE [LARGE SCALE GENOMIC DNA]</scope>
    <source>
        <strain evidence="1 2">MSr12523</strain>
    </source>
</reference>
<name>A0ABZ2KRR9_9BACT</name>
<keyword evidence="2" id="KW-1185">Reference proteome</keyword>
<dbReference type="Proteomes" id="UP001379533">
    <property type="component" value="Chromosome"/>
</dbReference>